<evidence type="ECO:0000313" key="2">
    <source>
        <dbReference type="Proteomes" id="UP000092445"/>
    </source>
</evidence>
<proteinExistence type="predicted"/>
<dbReference type="AlphaFoldDB" id="A0A1B0A8Q1"/>
<protein>
    <submittedName>
        <fullName evidence="1">Uncharacterized protein</fullName>
    </submittedName>
</protein>
<accession>A0A1B0A8Q1</accession>
<reference evidence="2" key="1">
    <citation type="submission" date="2014-03" db="EMBL/GenBank/DDBJ databases">
        <authorList>
            <person name="Aksoy S."/>
            <person name="Warren W."/>
            <person name="Wilson R.K."/>
        </authorList>
    </citation>
    <scope>NUCLEOTIDE SEQUENCE [LARGE SCALE GENOMIC DNA]</scope>
    <source>
        <strain evidence="2">IAEA</strain>
    </source>
</reference>
<dbReference type="Proteomes" id="UP000092445">
    <property type="component" value="Unassembled WGS sequence"/>
</dbReference>
<name>A0A1B0A8Q1_GLOPL</name>
<dbReference type="VEuPathDB" id="VectorBase:GPAI037857"/>
<sequence length="191" mass="21710">MALYRTSTKHPNAEGVEASTKVISWLPSSSDGPPKMFSAQGMSKLELKLLTQCSQIYRSTLITTPVLTSEASHGISTIIKNRIPYHKLREKFRQIHSGFLQFNDKNSRLPHHIEPIGSLGCVKATLLESIRLKTVKMIHEETLHLPAQFFTNSIVNQNVTDFLYQLYAIMHNIAFRTFSNHQLQKSFISKV</sequence>
<reference evidence="1" key="2">
    <citation type="submission" date="2020-05" db="UniProtKB">
        <authorList>
            <consortium name="EnsemblMetazoa"/>
        </authorList>
    </citation>
    <scope>IDENTIFICATION</scope>
    <source>
        <strain evidence="1">IAEA</strain>
    </source>
</reference>
<keyword evidence="2" id="KW-1185">Reference proteome</keyword>
<organism evidence="1 2">
    <name type="scientific">Glossina pallidipes</name>
    <name type="common">Tsetse fly</name>
    <dbReference type="NCBI Taxonomy" id="7398"/>
    <lineage>
        <taxon>Eukaryota</taxon>
        <taxon>Metazoa</taxon>
        <taxon>Ecdysozoa</taxon>
        <taxon>Arthropoda</taxon>
        <taxon>Hexapoda</taxon>
        <taxon>Insecta</taxon>
        <taxon>Pterygota</taxon>
        <taxon>Neoptera</taxon>
        <taxon>Endopterygota</taxon>
        <taxon>Diptera</taxon>
        <taxon>Brachycera</taxon>
        <taxon>Muscomorpha</taxon>
        <taxon>Hippoboscoidea</taxon>
        <taxon>Glossinidae</taxon>
        <taxon>Glossina</taxon>
    </lineage>
</organism>
<dbReference type="EnsemblMetazoa" id="GPAI037857-RA">
    <property type="protein sequence ID" value="GPAI037857-PA"/>
    <property type="gene ID" value="GPAI037857"/>
</dbReference>
<evidence type="ECO:0000313" key="1">
    <source>
        <dbReference type="EnsemblMetazoa" id="GPAI037857-PA"/>
    </source>
</evidence>